<dbReference type="Proteomes" id="UP001162483">
    <property type="component" value="Unassembled WGS sequence"/>
</dbReference>
<accession>A0ABN9BD74</accession>
<gene>
    <name evidence="2" type="ORF">SPARVUS_LOCUS2652990</name>
</gene>
<sequence>WAPCTAFLLLLPGLVICLGPVSTPHAAAGPRNLSWALDGLLMLLQVSECVMGPCTPHCCCLHRHTLACATFRYPHTADGVQFCHRVLFGLHCCCLHATL</sequence>
<comment type="caution">
    <text evidence="2">The sequence shown here is derived from an EMBL/GenBank/DDBJ whole genome shotgun (WGS) entry which is preliminary data.</text>
</comment>
<name>A0ABN9BD74_9NEOB</name>
<reference evidence="2" key="1">
    <citation type="submission" date="2023-05" db="EMBL/GenBank/DDBJ databases">
        <authorList>
            <person name="Stuckert A."/>
        </authorList>
    </citation>
    <scope>NUCLEOTIDE SEQUENCE</scope>
</reference>
<organism evidence="2 3">
    <name type="scientific">Staurois parvus</name>
    <dbReference type="NCBI Taxonomy" id="386267"/>
    <lineage>
        <taxon>Eukaryota</taxon>
        <taxon>Metazoa</taxon>
        <taxon>Chordata</taxon>
        <taxon>Craniata</taxon>
        <taxon>Vertebrata</taxon>
        <taxon>Euteleostomi</taxon>
        <taxon>Amphibia</taxon>
        <taxon>Batrachia</taxon>
        <taxon>Anura</taxon>
        <taxon>Neobatrachia</taxon>
        <taxon>Ranoidea</taxon>
        <taxon>Ranidae</taxon>
        <taxon>Staurois</taxon>
    </lineage>
</organism>
<feature type="signal peptide" evidence="1">
    <location>
        <begin position="1"/>
        <end position="17"/>
    </location>
</feature>
<protein>
    <submittedName>
        <fullName evidence="2">Uncharacterized protein</fullName>
    </submittedName>
</protein>
<keyword evidence="3" id="KW-1185">Reference proteome</keyword>
<evidence type="ECO:0000313" key="3">
    <source>
        <dbReference type="Proteomes" id="UP001162483"/>
    </source>
</evidence>
<dbReference type="EMBL" id="CATNWA010003440">
    <property type="protein sequence ID" value="CAI9545386.1"/>
    <property type="molecule type" value="Genomic_DNA"/>
</dbReference>
<evidence type="ECO:0000313" key="2">
    <source>
        <dbReference type="EMBL" id="CAI9545386.1"/>
    </source>
</evidence>
<proteinExistence type="predicted"/>
<evidence type="ECO:0000256" key="1">
    <source>
        <dbReference type="SAM" id="SignalP"/>
    </source>
</evidence>
<feature type="non-terminal residue" evidence="2">
    <location>
        <position position="1"/>
    </location>
</feature>
<feature type="chain" id="PRO_5045707466" evidence="1">
    <location>
        <begin position="18"/>
        <end position="99"/>
    </location>
</feature>
<keyword evidence="1" id="KW-0732">Signal</keyword>